<keyword evidence="4" id="KW-1185">Reference proteome</keyword>
<sequence length="1201" mass="127039">MSAARRRRIAVWTAAVAVSLLALYAAAGFLLLPWLVSRKLPELVSQRFGLQLTLDALRINPFLLTLEAGPATLTQSDGNPLLVAQSARFDLDWAGVPYRHWTLDQVSFDGVKVQLVRDQDGRWLLPRAPAPAAAAEAAPARQDAAGTIGATAPDAAPPPPETPVADVLIRHLALRNATLTLIDRASPDAALAVAGLDAEIDGLATAPSARPASYRLGATLPGDGRIAAEGEFALAGRHSSGTLRLDAASLAPWWPLLQRDWRLAAPGGRIDSASARYWVALAGDQPEVTVEQLALQASALTLQPENAREPLLALDTLSIAEGRLDLAGRQLVLRGLRLAGGSVGVSADADGTLDWARLRRQPAASATEEAPWQIELPQAELSALAVRYRELAGAGRRIESARVDARADLVLGGSEGGAAIHALHGTLAAPRYTTADAPPLAAGRIEVADGHLDTAQRSVGAARLALADIRFDIAVDADGRVVLPAALGRSAPAAAPRADTAASAARPAWRYNADEVVADGIDLGVEDRRADSPIALQLAGRARLTGVDSRADSLGFDAELRVDSGGTLRAEGRAAGDGSRAEARLRVEGLALAPAAPMLERHATVRLKDGRVGGDVQLRYSAAESPRLRAEGSVALAALRVVEAENDRPLFSAGEVAAHGALQLAPGSLHLDKVVLGRPEARLIIDRDRKLNLANLKRGDKGTPDTGVEEAARRAGREVARATTPGTPRGAPEFPLRVERVELRDGIVEFADFSLVLPFSTRVEQLAGQMLGIDNRPGSEAVVDARGRIQPHGEARAEGRIRPFAPDELTDLEVRFDNVAMPQLSPYSATFAGRKIASGRLWLGVRYRVFDRELDGNNAITLEDFRLGERVDAPNALDLPLELALALLKDPDGRVHLEVPVRGRVDDARFEYGQVVRDAIGNVLRRVVTAPFRFLGRLAGGGEDEDDEAVAFEAGSARLAAQEEERLGRLAEALAQRPQLRLAVHGTWAPEDEAALREQALRREIARAAGQPVDAAGPAVLDFGDPAVQRAVARHADTPGEESVAGAGSETAPSPARKRGGAARALATADDCDPGHPAQDYGVASLPSRRGQDCRRGQAGPHGVDDFSATAPAARGTAESGEPVTDAVTNPTARYRQRFEALAARQPLPEDALRQLAERRAQAVREFLAARGVAAERITLRDASAAGGKPGTELALEAEAR</sequence>
<dbReference type="GO" id="GO:0005886">
    <property type="term" value="C:plasma membrane"/>
    <property type="evidence" value="ECO:0007669"/>
    <property type="project" value="TreeGrafter"/>
</dbReference>
<dbReference type="Proteomes" id="UP000002588">
    <property type="component" value="Chromosome"/>
</dbReference>
<protein>
    <recommendedName>
        <fullName evidence="5">DUF748 domain-containing protein</fullName>
    </recommendedName>
</protein>
<keyword evidence="2" id="KW-0472">Membrane</keyword>
<dbReference type="PANTHER" id="PTHR30441">
    <property type="entry name" value="DUF748 DOMAIN-CONTAINING PROTEIN"/>
    <property type="match status" value="1"/>
</dbReference>
<reference evidence="3 4" key="1">
    <citation type="journal article" date="2006" name="Nat. Biotechnol.">
        <title>Complete genome of the mutualistic, N2-fixing grass endophyte Azoarcus sp. strain BH72.</title>
        <authorList>
            <person name="Krause A."/>
            <person name="Ramakumar A."/>
            <person name="Bartels D."/>
            <person name="Battistoni F."/>
            <person name="Bekel T."/>
            <person name="Boch J."/>
            <person name="Boehm M."/>
            <person name="Friedrich F."/>
            <person name="Hurek T."/>
            <person name="Krause L."/>
            <person name="Linke B."/>
            <person name="McHardy A.C."/>
            <person name="Sarkar A."/>
            <person name="Schneiker S."/>
            <person name="Syed A.A."/>
            <person name="Thauer R."/>
            <person name="Vorhoelter F.-J."/>
            <person name="Weidner S."/>
            <person name="Puehler A."/>
            <person name="Reinhold-Hurek B."/>
            <person name="Kaiser O."/>
            <person name="Goesmann A."/>
        </authorList>
    </citation>
    <scope>NUCLEOTIDE SEQUENCE [LARGE SCALE GENOMIC DNA]</scope>
    <source>
        <strain evidence="3 4">BH72</strain>
    </source>
</reference>
<dbReference type="HOGENOM" id="CLU_005680_0_0_4"/>
<dbReference type="STRING" id="62928.azo1761"/>
<dbReference type="eggNOG" id="COG2982">
    <property type="taxonomic scope" value="Bacteria"/>
</dbReference>
<accession>A1K6C3</accession>
<dbReference type="RefSeq" id="WP_011765494.1">
    <property type="nucleotide sequence ID" value="NC_008702.1"/>
</dbReference>
<proteinExistence type="predicted"/>
<evidence type="ECO:0000313" key="4">
    <source>
        <dbReference type="Proteomes" id="UP000002588"/>
    </source>
</evidence>
<dbReference type="EMBL" id="AM406670">
    <property type="protein sequence ID" value="CAL94378.1"/>
    <property type="molecule type" value="Genomic_DNA"/>
</dbReference>
<feature type="region of interest" description="Disordered" evidence="1">
    <location>
        <begin position="134"/>
        <end position="161"/>
    </location>
</feature>
<dbReference type="PANTHER" id="PTHR30441:SF8">
    <property type="entry name" value="DUF748 DOMAIN-CONTAINING PROTEIN"/>
    <property type="match status" value="1"/>
</dbReference>
<feature type="region of interest" description="Disordered" evidence="1">
    <location>
        <begin position="697"/>
        <end position="733"/>
    </location>
</feature>
<organism evidence="3 4">
    <name type="scientific">Azoarcus sp. (strain BH72)</name>
    <dbReference type="NCBI Taxonomy" id="418699"/>
    <lineage>
        <taxon>Bacteria</taxon>
        <taxon>Pseudomonadati</taxon>
        <taxon>Pseudomonadota</taxon>
        <taxon>Betaproteobacteria</taxon>
        <taxon>Rhodocyclales</taxon>
        <taxon>Zoogloeaceae</taxon>
        <taxon>Azoarcus</taxon>
    </lineage>
</organism>
<keyword evidence="2" id="KW-1133">Transmembrane helix</keyword>
<dbReference type="AlphaFoldDB" id="A1K6C3"/>
<evidence type="ECO:0000256" key="2">
    <source>
        <dbReference type="SAM" id="Phobius"/>
    </source>
</evidence>
<feature type="compositionally biased region" description="Low complexity" evidence="1">
    <location>
        <begin position="134"/>
        <end position="154"/>
    </location>
</feature>
<dbReference type="Pfam" id="PF05359">
    <property type="entry name" value="DUF748"/>
    <property type="match status" value="1"/>
</dbReference>
<feature type="transmembrane region" description="Helical" evidence="2">
    <location>
        <begin position="12"/>
        <end position="36"/>
    </location>
</feature>
<gene>
    <name evidence="3" type="ordered locus">azo1761</name>
</gene>
<dbReference type="KEGG" id="azo:azo1761"/>
<name>A1K6C3_AZOSB</name>
<evidence type="ECO:0000313" key="3">
    <source>
        <dbReference type="EMBL" id="CAL94378.1"/>
    </source>
</evidence>
<evidence type="ECO:0008006" key="5">
    <source>
        <dbReference type="Google" id="ProtNLM"/>
    </source>
</evidence>
<dbReference type="InterPro" id="IPR052894">
    <property type="entry name" value="AsmA-related"/>
</dbReference>
<evidence type="ECO:0000256" key="1">
    <source>
        <dbReference type="SAM" id="MobiDB-lite"/>
    </source>
</evidence>
<feature type="region of interest" description="Disordered" evidence="1">
    <location>
        <begin position="1033"/>
        <end position="1127"/>
    </location>
</feature>
<dbReference type="InterPro" id="IPR008023">
    <property type="entry name" value="DUF748"/>
</dbReference>
<feature type="compositionally biased region" description="Basic and acidic residues" evidence="1">
    <location>
        <begin position="710"/>
        <end position="720"/>
    </location>
</feature>
<keyword evidence="2" id="KW-0812">Transmembrane</keyword>
<dbReference type="GO" id="GO:0090313">
    <property type="term" value="P:regulation of protein targeting to membrane"/>
    <property type="evidence" value="ECO:0007669"/>
    <property type="project" value="TreeGrafter"/>
</dbReference>